<dbReference type="Proteomes" id="UP000234275">
    <property type="component" value="Unassembled WGS sequence"/>
</dbReference>
<evidence type="ECO:0000256" key="2">
    <source>
        <dbReference type="ARBA" id="ARBA00006829"/>
    </source>
</evidence>
<comment type="similarity">
    <text evidence="2">Belongs to the major facilitator superfamily. Vesicular transporter family.</text>
</comment>
<feature type="transmembrane region" description="Helical" evidence="7">
    <location>
        <begin position="12"/>
        <end position="36"/>
    </location>
</feature>
<dbReference type="GO" id="GO:0016020">
    <property type="term" value="C:membrane"/>
    <property type="evidence" value="ECO:0007669"/>
    <property type="project" value="UniProtKB-SubCell"/>
</dbReference>
<keyword evidence="3" id="KW-0813">Transport</keyword>
<dbReference type="VEuPathDB" id="FungiDB:P170DRAFT_448425"/>
<dbReference type="EMBL" id="MSFO01000006">
    <property type="protein sequence ID" value="PLB46584.1"/>
    <property type="molecule type" value="Genomic_DNA"/>
</dbReference>
<comment type="subcellular location">
    <subcellularLocation>
        <location evidence="1">Membrane</location>
        <topology evidence="1">Multi-pass membrane protein</topology>
    </subcellularLocation>
</comment>
<dbReference type="InterPro" id="IPR020846">
    <property type="entry name" value="MFS_dom"/>
</dbReference>
<evidence type="ECO:0000256" key="5">
    <source>
        <dbReference type="ARBA" id="ARBA00022989"/>
    </source>
</evidence>
<feature type="transmembrane region" description="Helical" evidence="7">
    <location>
        <begin position="144"/>
        <end position="167"/>
    </location>
</feature>
<feature type="transmembrane region" description="Helical" evidence="7">
    <location>
        <begin position="85"/>
        <end position="105"/>
    </location>
</feature>
<evidence type="ECO:0000256" key="7">
    <source>
        <dbReference type="SAM" id="Phobius"/>
    </source>
</evidence>
<dbReference type="CDD" id="cd17325">
    <property type="entry name" value="MFS_MdtG_SLC18_like"/>
    <property type="match status" value="1"/>
</dbReference>
<dbReference type="PANTHER" id="PTHR23506">
    <property type="entry name" value="GH10249P"/>
    <property type="match status" value="1"/>
</dbReference>
<evidence type="ECO:0000256" key="4">
    <source>
        <dbReference type="ARBA" id="ARBA00022692"/>
    </source>
</evidence>
<dbReference type="RefSeq" id="XP_024701886.1">
    <property type="nucleotide sequence ID" value="XM_024850964.1"/>
</dbReference>
<dbReference type="PROSITE" id="PS50850">
    <property type="entry name" value="MFS"/>
    <property type="match status" value="1"/>
</dbReference>
<sequence length="467" mass="50745">MPWGYSWRSSTGFIVSCISIALFAEAFLYSFVVPILPYILEDRNHVSPSAVQRLTYQVLTLYGAVAVVAGILIGHVGDRIKSRRVPLILGLGLAFAGTLLLAISTRLYGVFIGRTLQAIGGVTAWIIGYATLRDSIQSENMGKTFGLVNALVSAGALSGPAIAGLLLQVAGYWITWSVVLAVLIIDIIMRVIMIEKPKMSKVRFDGDGDIQHRASDNNQGPEYTSEQSPLLRRNTDISAASFYRIILGQPRVIVGLLSYMLHSSLIASYNTTLPIHVKQAFGWGSLPAGLCFLALQAPAIIFSPLFGWLRDKIGTRTPTALGFILLAPLLWLLGAAHKWDYYRWIGSEKNAKTIYIVAIVCIGCFQNLLTSVGTIEITCTVDELQEKHPGIFGPHGGYSRSYSLSNISFTMGFLVGPLLSGALTDSLGYSYMNLVLACICVAMSLLAFTFLKGKSSIQSRRSDNASD</sequence>
<dbReference type="AlphaFoldDB" id="A0A2I2G117"/>
<dbReference type="SUPFAM" id="SSF103473">
    <property type="entry name" value="MFS general substrate transporter"/>
    <property type="match status" value="1"/>
</dbReference>
<evidence type="ECO:0000256" key="6">
    <source>
        <dbReference type="ARBA" id="ARBA00023136"/>
    </source>
</evidence>
<keyword evidence="5 7" id="KW-1133">Transmembrane helix</keyword>
<protein>
    <submittedName>
        <fullName evidence="9">MFS general substrate transporter</fullName>
    </submittedName>
</protein>
<dbReference type="GeneID" id="36558663"/>
<evidence type="ECO:0000256" key="3">
    <source>
        <dbReference type="ARBA" id="ARBA00022448"/>
    </source>
</evidence>
<accession>A0A2I2G117</accession>
<comment type="caution">
    <text evidence="9">The sequence shown here is derived from an EMBL/GenBank/DDBJ whole genome shotgun (WGS) entry which is preliminary data.</text>
</comment>
<proteinExistence type="inferred from homology"/>
<evidence type="ECO:0000256" key="1">
    <source>
        <dbReference type="ARBA" id="ARBA00004141"/>
    </source>
</evidence>
<feature type="transmembrane region" description="Helical" evidence="7">
    <location>
        <begin position="281"/>
        <end position="306"/>
    </location>
</feature>
<keyword evidence="10" id="KW-1185">Reference proteome</keyword>
<organism evidence="9 10">
    <name type="scientific">Aspergillus steynii IBT 23096</name>
    <dbReference type="NCBI Taxonomy" id="1392250"/>
    <lineage>
        <taxon>Eukaryota</taxon>
        <taxon>Fungi</taxon>
        <taxon>Dikarya</taxon>
        <taxon>Ascomycota</taxon>
        <taxon>Pezizomycotina</taxon>
        <taxon>Eurotiomycetes</taxon>
        <taxon>Eurotiomycetidae</taxon>
        <taxon>Eurotiales</taxon>
        <taxon>Aspergillaceae</taxon>
        <taxon>Aspergillus</taxon>
        <taxon>Aspergillus subgen. Circumdati</taxon>
    </lineage>
</organism>
<feature type="transmembrane region" description="Helical" evidence="7">
    <location>
        <begin position="56"/>
        <end position="73"/>
    </location>
</feature>
<evidence type="ECO:0000313" key="10">
    <source>
        <dbReference type="Proteomes" id="UP000234275"/>
    </source>
</evidence>
<feature type="transmembrane region" description="Helical" evidence="7">
    <location>
        <begin position="111"/>
        <end position="132"/>
    </location>
</feature>
<dbReference type="Gene3D" id="1.20.1250.20">
    <property type="entry name" value="MFS general substrate transporter like domains"/>
    <property type="match status" value="2"/>
</dbReference>
<gene>
    <name evidence="9" type="ORF">P170DRAFT_448425</name>
</gene>
<dbReference type="STRING" id="1392250.A0A2I2G117"/>
<reference evidence="9 10" key="1">
    <citation type="submission" date="2016-12" db="EMBL/GenBank/DDBJ databases">
        <title>The genomes of Aspergillus section Nigri reveals drivers in fungal speciation.</title>
        <authorList>
            <consortium name="DOE Joint Genome Institute"/>
            <person name="Vesth T.C."/>
            <person name="Nybo J."/>
            <person name="Theobald S."/>
            <person name="Brandl J."/>
            <person name="Frisvad J.C."/>
            <person name="Nielsen K.F."/>
            <person name="Lyhne E.K."/>
            <person name="Kogle M.E."/>
            <person name="Kuo A."/>
            <person name="Riley R."/>
            <person name="Clum A."/>
            <person name="Nolan M."/>
            <person name="Lipzen A."/>
            <person name="Salamov A."/>
            <person name="Henrissat B."/>
            <person name="Wiebenga A."/>
            <person name="De Vries R.P."/>
            <person name="Grigoriev I.V."/>
            <person name="Mortensen U.H."/>
            <person name="Andersen M.R."/>
            <person name="Baker S.E."/>
        </authorList>
    </citation>
    <scope>NUCLEOTIDE SEQUENCE [LARGE SCALE GENOMIC DNA]</scope>
    <source>
        <strain evidence="9 10">IBT 23096</strain>
    </source>
</reference>
<evidence type="ECO:0000313" key="9">
    <source>
        <dbReference type="EMBL" id="PLB46584.1"/>
    </source>
</evidence>
<feature type="transmembrane region" description="Helical" evidence="7">
    <location>
        <begin position="318"/>
        <end position="334"/>
    </location>
</feature>
<name>A0A2I2G117_9EURO</name>
<dbReference type="InterPro" id="IPR001958">
    <property type="entry name" value="Tet-R_TetA/multi-R_MdtG-like"/>
</dbReference>
<feature type="transmembrane region" description="Helical" evidence="7">
    <location>
        <begin position="429"/>
        <end position="451"/>
    </location>
</feature>
<dbReference type="PANTHER" id="PTHR23506:SF35">
    <property type="entry name" value="MAJOR FACILITATOR SUPERFAMILY (MFS) PROFILE DOMAIN-CONTAINING PROTEIN-RELATED"/>
    <property type="match status" value="1"/>
</dbReference>
<feature type="transmembrane region" description="Helical" evidence="7">
    <location>
        <begin position="354"/>
        <end position="381"/>
    </location>
</feature>
<dbReference type="Pfam" id="PF07690">
    <property type="entry name" value="MFS_1"/>
    <property type="match status" value="1"/>
</dbReference>
<feature type="transmembrane region" description="Helical" evidence="7">
    <location>
        <begin position="173"/>
        <end position="193"/>
    </location>
</feature>
<dbReference type="PRINTS" id="PR01035">
    <property type="entry name" value="TCRTETA"/>
</dbReference>
<dbReference type="InterPro" id="IPR036259">
    <property type="entry name" value="MFS_trans_sf"/>
</dbReference>
<dbReference type="OrthoDB" id="5086884at2759"/>
<dbReference type="InterPro" id="IPR050930">
    <property type="entry name" value="MFS_Vesicular_Transporter"/>
</dbReference>
<evidence type="ECO:0000259" key="8">
    <source>
        <dbReference type="PROSITE" id="PS50850"/>
    </source>
</evidence>
<feature type="transmembrane region" description="Helical" evidence="7">
    <location>
        <begin position="402"/>
        <end position="423"/>
    </location>
</feature>
<keyword evidence="6 7" id="KW-0472">Membrane</keyword>
<keyword evidence="4 7" id="KW-0812">Transmembrane</keyword>
<feature type="domain" description="Major facilitator superfamily (MFS) profile" evidence="8">
    <location>
        <begin position="14"/>
        <end position="455"/>
    </location>
</feature>
<dbReference type="InterPro" id="IPR011701">
    <property type="entry name" value="MFS"/>
</dbReference>
<dbReference type="GO" id="GO:0022857">
    <property type="term" value="F:transmembrane transporter activity"/>
    <property type="evidence" value="ECO:0007669"/>
    <property type="project" value="InterPro"/>
</dbReference>